<feature type="region of interest" description="Disordered" evidence="1">
    <location>
        <begin position="134"/>
        <end position="153"/>
    </location>
</feature>
<dbReference type="SUPFAM" id="SSF49879">
    <property type="entry name" value="SMAD/FHA domain"/>
    <property type="match status" value="1"/>
</dbReference>
<dbReference type="Gene3D" id="2.60.200.20">
    <property type="match status" value="1"/>
</dbReference>
<dbReference type="Pfam" id="PF18143">
    <property type="entry name" value="HAD_SAK_2"/>
    <property type="match status" value="1"/>
</dbReference>
<proteinExistence type="predicted"/>
<dbReference type="InterPro" id="IPR050923">
    <property type="entry name" value="Cell_Proc_Reg/RNA_Proc"/>
</dbReference>
<dbReference type="InterPro" id="IPR000253">
    <property type="entry name" value="FHA_dom"/>
</dbReference>
<protein>
    <recommendedName>
        <fullName evidence="2">FHA domain-containing protein</fullName>
    </recommendedName>
</protein>
<dbReference type="PROSITE" id="PS50006">
    <property type="entry name" value="FHA_DOMAIN"/>
    <property type="match status" value="1"/>
</dbReference>
<dbReference type="Pfam" id="PF00498">
    <property type="entry name" value="FHA"/>
    <property type="match status" value="1"/>
</dbReference>
<dbReference type="SMART" id="SM00240">
    <property type="entry name" value="FHA"/>
    <property type="match status" value="1"/>
</dbReference>
<evidence type="ECO:0000259" key="2">
    <source>
        <dbReference type="PROSITE" id="PS50006"/>
    </source>
</evidence>
<organism evidence="3 4">
    <name type="scientific">Prorocentrum cordatum</name>
    <dbReference type="NCBI Taxonomy" id="2364126"/>
    <lineage>
        <taxon>Eukaryota</taxon>
        <taxon>Sar</taxon>
        <taxon>Alveolata</taxon>
        <taxon>Dinophyceae</taxon>
        <taxon>Prorocentrales</taxon>
        <taxon>Prorocentraceae</taxon>
        <taxon>Prorocentrum</taxon>
    </lineage>
</organism>
<evidence type="ECO:0000313" key="3">
    <source>
        <dbReference type="EMBL" id="CAK0880662.1"/>
    </source>
</evidence>
<dbReference type="InterPro" id="IPR008984">
    <property type="entry name" value="SMAD_FHA_dom_sf"/>
</dbReference>
<feature type="domain" description="FHA" evidence="2">
    <location>
        <begin position="48"/>
        <end position="98"/>
    </location>
</feature>
<feature type="compositionally biased region" description="Basic and acidic residues" evidence="1">
    <location>
        <begin position="15"/>
        <end position="24"/>
    </location>
</feature>
<keyword evidence="4" id="KW-1185">Reference proteome</keyword>
<dbReference type="EMBL" id="CAUYUJ010018104">
    <property type="protein sequence ID" value="CAK0880662.1"/>
    <property type="molecule type" value="Genomic_DNA"/>
</dbReference>
<accession>A0ABN9W3K7</accession>
<evidence type="ECO:0000256" key="1">
    <source>
        <dbReference type="SAM" id="MobiDB-lite"/>
    </source>
</evidence>
<feature type="region of interest" description="Disordered" evidence="1">
    <location>
        <begin position="353"/>
        <end position="378"/>
    </location>
</feature>
<evidence type="ECO:0000313" key="4">
    <source>
        <dbReference type="Proteomes" id="UP001189429"/>
    </source>
</evidence>
<comment type="caution">
    <text evidence="3">The sequence shown here is derived from an EMBL/GenBank/DDBJ whole genome shotgun (WGS) entry which is preliminary data.</text>
</comment>
<name>A0ABN9W3K7_9DINO</name>
<feature type="region of interest" description="Disordered" evidence="1">
    <location>
        <begin position="1"/>
        <end position="38"/>
    </location>
</feature>
<feature type="compositionally biased region" description="Low complexity" evidence="1">
    <location>
        <begin position="353"/>
        <end position="370"/>
    </location>
</feature>
<gene>
    <name evidence="3" type="ORF">PCOR1329_LOCUS63745</name>
</gene>
<sequence>MAAKYQPPSWCKPPRNPDDARQELRFLPGEASAAAPPRALELSDRAVYTIGRSEGSDVQLKGELASRMHAAVLQDADGGKFLVDLKSANGTFLASRRLAPHAPEPWPAGAVASFGYGPKAELVELSPPVGRAVPAAGGGGASPSAKRRRAGEEAPAAAPAAAFSLYDDLPEARRLQRGWFEEARMEPAMPVERDPTKIIFLDIDGCLRPLHSRQDAFKNAKTMEINGIRVPLLGSGEAKAGIDFWPSALRALKQVVQKTGARIVLSSDWRKEEVLRDGIAAQFEEHRIPPLFGQTPDLDAVGVGVLKAIHTSFREKRCKEIRKWLKAHPKVTRWVAITTSTLVSRTRSSCWPRAAGAPRSASSSTQAGSSCGVTPRRG</sequence>
<dbReference type="PANTHER" id="PTHR23308">
    <property type="entry name" value="NUCLEAR INHIBITOR OF PROTEIN PHOSPHATASE-1"/>
    <property type="match status" value="1"/>
</dbReference>
<reference evidence="3" key="1">
    <citation type="submission" date="2023-10" db="EMBL/GenBank/DDBJ databases">
        <authorList>
            <person name="Chen Y."/>
            <person name="Shah S."/>
            <person name="Dougan E. K."/>
            <person name="Thang M."/>
            <person name="Chan C."/>
        </authorList>
    </citation>
    <scope>NUCLEOTIDE SEQUENCE [LARGE SCALE GENOMIC DNA]</scope>
</reference>
<dbReference type="Proteomes" id="UP001189429">
    <property type="component" value="Unassembled WGS sequence"/>
</dbReference>